<keyword evidence="2" id="KW-1185">Reference proteome</keyword>
<accession>A0ABS5NVG2</accession>
<gene>
    <name evidence="1" type="ORF">KHA94_16740</name>
</gene>
<sequence>MDKRLADIEQRLTKEYKDIAIFVKHVFDEYDIKTDEHRRLISSNALAGIKTSGVEEKVFYDMIQETKRWMLDVLERTAQDFEHKGDKYWNKNFPDGTHK</sequence>
<reference evidence="1 2" key="1">
    <citation type="submission" date="2021-05" db="EMBL/GenBank/DDBJ databases">
        <title>Novel Bacillus species.</title>
        <authorList>
            <person name="Liu G."/>
        </authorList>
    </citation>
    <scope>NUCLEOTIDE SEQUENCE [LARGE SCALE GENOMIC DNA]</scope>
    <source>
        <strain evidence="1 2">FJAT-49705</strain>
    </source>
</reference>
<organism evidence="1 2">
    <name type="scientific">Cytobacillus citreus</name>
    <dbReference type="NCBI Taxonomy" id="2833586"/>
    <lineage>
        <taxon>Bacteria</taxon>
        <taxon>Bacillati</taxon>
        <taxon>Bacillota</taxon>
        <taxon>Bacilli</taxon>
        <taxon>Bacillales</taxon>
        <taxon>Bacillaceae</taxon>
        <taxon>Cytobacillus</taxon>
    </lineage>
</organism>
<evidence type="ECO:0000313" key="1">
    <source>
        <dbReference type="EMBL" id="MBS4191815.1"/>
    </source>
</evidence>
<name>A0ABS5NVG2_9BACI</name>
<dbReference type="EMBL" id="JAGYPM010000004">
    <property type="protein sequence ID" value="MBS4191815.1"/>
    <property type="molecule type" value="Genomic_DNA"/>
</dbReference>
<dbReference type="Proteomes" id="UP000681027">
    <property type="component" value="Unassembled WGS sequence"/>
</dbReference>
<comment type="caution">
    <text evidence="1">The sequence shown here is derived from an EMBL/GenBank/DDBJ whole genome shotgun (WGS) entry which is preliminary data.</text>
</comment>
<evidence type="ECO:0000313" key="2">
    <source>
        <dbReference type="Proteomes" id="UP000681027"/>
    </source>
</evidence>
<proteinExistence type="predicted"/>
<protein>
    <submittedName>
        <fullName evidence="1">Uncharacterized protein</fullName>
    </submittedName>
</protein>
<dbReference type="RefSeq" id="WP_213103287.1">
    <property type="nucleotide sequence ID" value="NZ_JAGYPM010000004.1"/>
</dbReference>